<organism evidence="4 5">
    <name type="scientific">Deinococcus yavapaiensis KR-236</name>
    <dbReference type="NCBI Taxonomy" id="694435"/>
    <lineage>
        <taxon>Bacteria</taxon>
        <taxon>Thermotogati</taxon>
        <taxon>Deinococcota</taxon>
        <taxon>Deinococci</taxon>
        <taxon>Deinococcales</taxon>
        <taxon>Deinococcaceae</taxon>
        <taxon>Deinococcus</taxon>
    </lineage>
</organism>
<feature type="domain" description="SWIM-type" evidence="3">
    <location>
        <begin position="75"/>
        <end position="110"/>
    </location>
</feature>
<keyword evidence="1" id="KW-0862">Zinc</keyword>
<dbReference type="GO" id="GO:0008270">
    <property type="term" value="F:zinc ion binding"/>
    <property type="evidence" value="ECO:0007669"/>
    <property type="project" value="UniProtKB-KW"/>
</dbReference>
<evidence type="ECO:0000256" key="2">
    <source>
        <dbReference type="SAM" id="MobiDB-lite"/>
    </source>
</evidence>
<dbReference type="InterPro" id="IPR007527">
    <property type="entry name" value="Znf_SWIM"/>
</dbReference>
<feature type="region of interest" description="Disordered" evidence="2">
    <location>
        <begin position="136"/>
        <end position="167"/>
    </location>
</feature>
<keyword evidence="5" id="KW-1185">Reference proteome</keyword>
<sequence>MNSTRRNYVINEFKVRFTLSSFLDQLTADAALALAPDGGSAKAAQKLARPTQWPTLAREGDVLWGECQGSGAHPYLVGVDARSAELASKCSCPSRKFPCKHALGLLLLHVAQSGAWQRATPPSDLAKWLEGRTARAEKAAQLPSDVETDPAERAKARAKAQAGGDRKKTAGLEDLELWLSDLVREGLQAARARPYGDWDRQAARLVDAQLPGVARHVRQIPDLLHDETGEALTAHLGRLWLLTQAWRHRTTFSELERADLLSALGAPLDRASIPPAAPRTWRTLGFVQEEEGKLHVRRTWLLGDEREVALLLDFAPTGQALPPPPPARPFQAAVAYAPSAYAQRAILQGDVTAATTPLPLPSGTLTDLQSRFAAALALNPWLERIGAFVGPAYLNLDPPQLCDADGHAVPLGARVEEADVWTMLAHAETLPQTYFGEWDGRSFTPVGTVAADTQATPDPRAAQGAS</sequence>
<dbReference type="AlphaFoldDB" id="A0A318SBB2"/>
<dbReference type="EMBL" id="QJSX01000007">
    <property type="protein sequence ID" value="PYE53919.1"/>
    <property type="molecule type" value="Genomic_DNA"/>
</dbReference>
<keyword evidence="1" id="KW-0863">Zinc-finger</keyword>
<dbReference type="Proteomes" id="UP000248326">
    <property type="component" value="Unassembled WGS sequence"/>
</dbReference>
<dbReference type="Pfam" id="PF04434">
    <property type="entry name" value="SWIM"/>
    <property type="match status" value="1"/>
</dbReference>
<keyword evidence="1" id="KW-0479">Metal-binding</keyword>
<gene>
    <name evidence="4" type="ORF">DES52_107177</name>
</gene>
<dbReference type="OrthoDB" id="9816340at2"/>
<reference evidence="4 5" key="1">
    <citation type="submission" date="2018-06" db="EMBL/GenBank/DDBJ databases">
        <title>Genomic Encyclopedia of Type Strains, Phase IV (KMG-IV): sequencing the most valuable type-strain genomes for metagenomic binning, comparative biology and taxonomic classification.</title>
        <authorList>
            <person name="Goeker M."/>
        </authorList>
    </citation>
    <scope>NUCLEOTIDE SEQUENCE [LARGE SCALE GENOMIC DNA]</scope>
    <source>
        <strain evidence="4 5">DSM 18048</strain>
    </source>
</reference>
<evidence type="ECO:0000259" key="3">
    <source>
        <dbReference type="PROSITE" id="PS50966"/>
    </source>
</evidence>
<dbReference type="PROSITE" id="PS50966">
    <property type="entry name" value="ZF_SWIM"/>
    <property type="match status" value="1"/>
</dbReference>
<evidence type="ECO:0000313" key="5">
    <source>
        <dbReference type="Proteomes" id="UP000248326"/>
    </source>
</evidence>
<evidence type="ECO:0000313" key="4">
    <source>
        <dbReference type="EMBL" id="PYE53919.1"/>
    </source>
</evidence>
<name>A0A318SBB2_9DEIO</name>
<comment type="caution">
    <text evidence="4">The sequence shown here is derived from an EMBL/GenBank/DDBJ whole genome shotgun (WGS) entry which is preliminary data.</text>
</comment>
<evidence type="ECO:0000256" key="1">
    <source>
        <dbReference type="PROSITE-ProRule" id="PRU00325"/>
    </source>
</evidence>
<proteinExistence type="predicted"/>
<protein>
    <submittedName>
        <fullName evidence="4">SWIM zinc finger protein</fullName>
    </submittedName>
</protein>
<accession>A0A318SBB2</accession>